<evidence type="ECO:0000313" key="2">
    <source>
        <dbReference type="EMBL" id="MDX5895350.1"/>
    </source>
</evidence>
<dbReference type="AlphaFoldDB" id="A0A023X7R7"/>
<reference evidence="1 3" key="1">
    <citation type="submission" date="2014-03" db="EMBL/GenBank/DDBJ databases">
        <title>Complete genome sequence of the Radio-Resistant Rubrobacter radiotolerans RSPS-4.</title>
        <authorList>
            <person name="Egas C.C."/>
            <person name="Barroso C.C."/>
            <person name="Froufe H.J.C."/>
            <person name="Pacheco J.J."/>
            <person name="Albuquerque L.L."/>
            <person name="da Costa M.M.S."/>
        </authorList>
    </citation>
    <scope>NUCLEOTIDE SEQUENCE [LARGE SCALE GENOMIC DNA]</scope>
    <source>
        <strain evidence="1 3">RSPS-4</strain>
        <plasmid evidence="1 3">1</plasmid>
    </source>
</reference>
<dbReference type="InterPro" id="IPR019587">
    <property type="entry name" value="Polyketide_cyclase/dehydratase"/>
</dbReference>
<name>A0A023X7R7_RUBRA</name>
<keyword evidence="3" id="KW-1185">Reference proteome</keyword>
<dbReference type="eggNOG" id="COG5637">
    <property type="taxonomic scope" value="Bacteria"/>
</dbReference>
<dbReference type="Proteomes" id="UP000025229">
    <property type="component" value="Plasmid 1"/>
</dbReference>
<reference evidence="2" key="2">
    <citation type="submission" date="2023-11" db="EMBL/GenBank/DDBJ databases">
        <title>MicrobeMod: A computational toolkit for identifying prokaryotic methylation and restriction-modification with nanopore sequencing.</title>
        <authorList>
            <person name="Crits-Christoph A."/>
            <person name="Kang S.C."/>
            <person name="Lee H."/>
            <person name="Ostrov N."/>
        </authorList>
    </citation>
    <scope>NUCLEOTIDE SEQUENCE</scope>
    <source>
        <strain evidence="2">ATCC 51242</strain>
    </source>
</reference>
<dbReference type="EMBL" id="CP007515">
    <property type="protein sequence ID" value="AHY48075.1"/>
    <property type="molecule type" value="Genomic_DNA"/>
</dbReference>
<geneLocation type="plasmid" evidence="1">
    <name>1</name>
</geneLocation>
<dbReference type="OrthoDB" id="5244508at2"/>
<dbReference type="EMBL" id="JAWXXX010000002">
    <property type="protein sequence ID" value="MDX5895350.1"/>
    <property type="molecule type" value="Genomic_DNA"/>
</dbReference>
<evidence type="ECO:0000313" key="1">
    <source>
        <dbReference type="EMBL" id="AHY48075.1"/>
    </source>
</evidence>
<organism evidence="1 3">
    <name type="scientific">Rubrobacter radiotolerans</name>
    <name type="common">Arthrobacter radiotolerans</name>
    <dbReference type="NCBI Taxonomy" id="42256"/>
    <lineage>
        <taxon>Bacteria</taxon>
        <taxon>Bacillati</taxon>
        <taxon>Actinomycetota</taxon>
        <taxon>Rubrobacteria</taxon>
        <taxon>Rubrobacterales</taxon>
        <taxon>Rubrobacteraceae</taxon>
        <taxon>Rubrobacter</taxon>
    </lineage>
</organism>
<keyword evidence="1" id="KW-0614">Plasmid</keyword>
<dbReference type="Pfam" id="PF10604">
    <property type="entry name" value="Polyketide_cyc2"/>
    <property type="match status" value="1"/>
</dbReference>
<sequence>MQEYEQSQTIKAPAGAVFAWLSDVENLPHYLPPVKSATLEGPSAEGVPGRRVRMQVEIPNRYSVESEGYLSVDREARRLEWGAEAERDYSGWLLVGENGETESEVTVHLSFGERSVEEEVQRESGEDHDPLAEGVAATLESIRRQIEEGSGKVSPPSPER</sequence>
<evidence type="ECO:0000313" key="3">
    <source>
        <dbReference type="Proteomes" id="UP000025229"/>
    </source>
</evidence>
<gene>
    <name evidence="1" type="ORF">RradSPS_2792</name>
    <name evidence="2" type="ORF">SIL72_15085</name>
</gene>
<protein>
    <submittedName>
        <fullName evidence="1">Polyketide cyclase / dehydrase and lipid transport</fullName>
    </submittedName>
    <submittedName>
        <fullName evidence="2">SRPBCC family protein</fullName>
    </submittedName>
</protein>
<dbReference type="Proteomes" id="UP001281130">
    <property type="component" value="Unassembled WGS sequence"/>
</dbReference>
<dbReference type="SUPFAM" id="SSF55961">
    <property type="entry name" value="Bet v1-like"/>
    <property type="match status" value="1"/>
</dbReference>
<dbReference type="KEGG" id="rrd:RradSPS_2792"/>
<dbReference type="Gene3D" id="3.30.530.20">
    <property type="match status" value="1"/>
</dbReference>
<accession>A0A023X7R7</accession>
<proteinExistence type="predicted"/>
<dbReference type="InterPro" id="IPR023393">
    <property type="entry name" value="START-like_dom_sf"/>
</dbReference>
<dbReference type="HOGENOM" id="CLU_139789_0_0_11"/>
<dbReference type="RefSeq" id="WP_041338505.1">
    <property type="nucleotide sequence ID" value="NZ_CP007515.1"/>
</dbReference>